<dbReference type="Pfam" id="PF04002">
    <property type="entry name" value="RadC"/>
    <property type="match status" value="1"/>
</dbReference>
<reference evidence="2 3" key="1">
    <citation type="submission" date="2020-08" db="EMBL/GenBank/DDBJ databases">
        <title>Genomic Encyclopedia of Type Strains, Phase IV (KMG-IV): sequencing the most valuable type-strain genomes for metagenomic binning, comparative biology and taxonomic classification.</title>
        <authorList>
            <person name="Goeker M."/>
        </authorList>
    </citation>
    <scope>NUCLEOTIDE SEQUENCE [LARGE SCALE GENOMIC DNA]</scope>
    <source>
        <strain evidence="2 3">DSM 11805</strain>
    </source>
</reference>
<accession>A0A841RDA4</accession>
<organism evidence="2 3">
    <name type="scientific">Gracilibacillus halotolerans</name>
    <dbReference type="NCBI Taxonomy" id="74386"/>
    <lineage>
        <taxon>Bacteria</taxon>
        <taxon>Bacillati</taxon>
        <taxon>Bacillota</taxon>
        <taxon>Bacilli</taxon>
        <taxon>Bacillales</taxon>
        <taxon>Bacillaceae</taxon>
        <taxon>Gracilibacillus</taxon>
    </lineage>
</organism>
<evidence type="ECO:0000259" key="1">
    <source>
        <dbReference type="Pfam" id="PF04002"/>
    </source>
</evidence>
<evidence type="ECO:0000313" key="3">
    <source>
        <dbReference type="Proteomes" id="UP000572212"/>
    </source>
</evidence>
<evidence type="ECO:0000313" key="2">
    <source>
        <dbReference type="EMBL" id="MBB6511950.1"/>
    </source>
</evidence>
<proteinExistence type="predicted"/>
<feature type="domain" description="RadC-like JAB" evidence="1">
    <location>
        <begin position="1"/>
        <end position="35"/>
    </location>
</feature>
<gene>
    <name evidence="2" type="ORF">GGQ92_000717</name>
</gene>
<dbReference type="AlphaFoldDB" id="A0A841RDA4"/>
<dbReference type="Gene3D" id="3.40.140.10">
    <property type="entry name" value="Cytidine Deaminase, domain 2"/>
    <property type="match status" value="1"/>
</dbReference>
<protein>
    <submittedName>
        <fullName evidence="2">DNA repair protein RadC</fullName>
    </submittedName>
</protein>
<keyword evidence="3" id="KW-1185">Reference proteome</keyword>
<comment type="caution">
    <text evidence="2">The sequence shown here is derived from an EMBL/GenBank/DDBJ whole genome shotgun (WGS) entry which is preliminary data.</text>
</comment>
<dbReference type="InterPro" id="IPR025657">
    <property type="entry name" value="RadC_JAB"/>
</dbReference>
<name>A0A841RDA4_9BACI</name>
<sequence>MTKRLAESGKMIGIELLDHLIIGEYKFTSLKEKGYL</sequence>
<dbReference type="EMBL" id="JACHON010000001">
    <property type="protein sequence ID" value="MBB6511950.1"/>
    <property type="molecule type" value="Genomic_DNA"/>
</dbReference>
<dbReference type="Proteomes" id="UP000572212">
    <property type="component" value="Unassembled WGS sequence"/>
</dbReference>